<gene>
    <name evidence="1" type="ORF">SAMN05192533_12116</name>
</gene>
<dbReference type="STRING" id="930146.SAMN05192533_12116"/>
<organism evidence="1 2">
    <name type="scientific">Mesobacillus persicus</name>
    <dbReference type="NCBI Taxonomy" id="930146"/>
    <lineage>
        <taxon>Bacteria</taxon>
        <taxon>Bacillati</taxon>
        <taxon>Bacillota</taxon>
        <taxon>Bacilli</taxon>
        <taxon>Bacillales</taxon>
        <taxon>Bacillaceae</taxon>
        <taxon>Mesobacillus</taxon>
    </lineage>
</organism>
<accession>A0A1H8JGX6</accession>
<dbReference type="Proteomes" id="UP000198553">
    <property type="component" value="Unassembled WGS sequence"/>
</dbReference>
<proteinExistence type="predicted"/>
<dbReference type="EMBL" id="FOBW01000021">
    <property type="protein sequence ID" value="SEN79566.1"/>
    <property type="molecule type" value="Genomic_DNA"/>
</dbReference>
<protein>
    <submittedName>
        <fullName evidence="1">Uncharacterized protein</fullName>
    </submittedName>
</protein>
<name>A0A1H8JGX6_9BACI</name>
<evidence type="ECO:0000313" key="1">
    <source>
        <dbReference type="EMBL" id="SEN79566.1"/>
    </source>
</evidence>
<evidence type="ECO:0000313" key="2">
    <source>
        <dbReference type="Proteomes" id="UP000198553"/>
    </source>
</evidence>
<keyword evidence="2" id="KW-1185">Reference proteome</keyword>
<sequence>MKHKASSFLVNFYVRVRIRFPLHVPHVLRQWLLVGYGYFSLENLFDCGVFYPSEKPLSNYGFVSLAAIHGNQSPCVGQAIFSFPRINEFTNGRFPSLDRLWYHFIRMSLEKMEVFDNECTYQCKRK</sequence>
<reference evidence="2" key="1">
    <citation type="submission" date="2016-10" db="EMBL/GenBank/DDBJ databases">
        <authorList>
            <person name="Varghese N."/>
            <person name="Submissions S."/>
        </authorList>
    </citation>
    <scope>NUCLEOTIDE SEQUENCE [LARGE SCALE GENOMIC DNA]</scope>
    <source>
        <strain evidence="2">B48,IBRC-M 10115,DSM 25386,CECT 8001</strain>
    </source>
</reference>
<dbReference type="AlphaFoldDB" id="A0A1H8JGX6"/>